<dbReference type="PRINTS" id="PR00032">
    <property type="entry name" value="HTHARAC"/>
</dbReference>
<dbReference type="GO" id="GO:0043565">
    <property type="term" value="F:sequence-specific DNA binding"/>
    <property type="evidence" value="ECO:0007669"/>
    <property type="project" value="InterPro"/>
</dbReference>
<evidence type="ECO:0000256" key="1">
    <source>
        <dbReference type="ARBA" id="ARBA00023015"/>
    </source>
</evidence>
<dbReference type="PROSITE" id="PS01124">
    <property type="entry name" value="HTH_ARAC_FAMILY_2"/>
    <property type="match status" value="1"/>
</dbReference>
<dbReference type="Gene3D" id="2.60.120.10">
    <property type="entry name" value="Jelly Rolls"/>
    <property type="match status" value="1"/>
</dbReference>
<organism evidence="5 6">
    <name type="scientific">Candidatus Egerieisoma faecipullorum</name>
    <dbReference type="NCBI Taxonomy" id="2840963"/>
    <lineage>
        <taxon>Bacteria</taxon>
        <taxon>Bacillati</taxon>
        <taxon>Bacillota</taxon>
        <taxon>Clostridia</taxon>
        <taxon>Eubacteriales</taxon>
        <taxon>Clostridiaceae</taxon>
        <taxon>Clostridiaceae incertae sedis</taxon>
        <taxon>Candidatus Egerieisoma</taxon>
    </lineage>
</organism>
<dbReference type="PANTHER" id="PTHR43280">
    <property type="entry name" value="ARAC-FAMILY TRANSCRIPTIONAL REGULATOR"/>
    <property type="match status" value="1"/>
</dbReference>
<sequence>MFIHPNLAVKLIPFSELEIIFKKFFLDRLQQELTFETFLSGLPQEQQDRISCMLENEGRHEKLSGADSFTGNVEIYRHMRYYPSELHSHGFFECFYMLEGSCEIEIPDKKLCFKEEDFCLIPPGTMHKVSLFGSGILISFLIQKEYFTNSFNSFLTVQNHMSSFFTQGMYMRNKNSYILFHTFGDENIRKILETILLEYTSHTEYGNLLIETFLSSALMLLLKNHLESAECCSDSFAATPLIAQIQTYLRANIQSATLKSVAEHFNYSVSYLSRMIAAKANCTFSDMLRSERIRKACALLVNTNLKISDITEQVGYTNQHQFNQIFKAETGLSPSAYRMEHTQHSQTKK</sequence>
<comment type="caution">
    <text evidence="5">The sequence shown here is derived from an EMBL/GenBank/DDBJ whole genome shotgun (WGS) entry which is preliminary data.</text>
</comment>
<keyword evidence="1" id="KW-0805">Transcription regulation</keyword>
<dbReference type="SMART" id="SM00342">
    <property type="entry name" value="HTH_ARAC"/>
    <property type="match status" value="1"/>
</dbReference>
<accession>A0A9D1I6M9</accession>
<dbReference type="InterPro" id="IPR011051">
    <property type="entry name" value="RmlC_Cupin_sf"/>
</dbReference>
<gene>
    <name evidence="5" type="ORF">IAD50_02315</name>
</gene>
<evidence type="ECO:0000259" key="4">
    <source>
        <dbReference type="PROSITE" id="PS01124"/>
    </source>
</evidence>
<dbReference type="InterPro" id="IPR018060">
    <property type="entry name" value="HTH_AraC"/>
</dbReference>
<evidence type="ECO:0000313" key="6">
    <source>
        <dbReference type="Proteomes" id="UP000824089"/>
    </source>
</evidence>
<protein>
    <submittedName>
        <fullName evidence="5">Helix-turn-helix domain-containing protein</fullName>
    </submittedName>
</protein>
<proteinExistence type="predicted"/>
<evidence type="ECO:0000313" key="5">
    <source>
        <dbReference type="EMBL" id="HIU29111.1"/>
    </source>
</evidence>
<dbReference type="InterPro" id="IPR009057">
    <property type="entry name" value="Homeodomain-like_sf"/>
</dbReference>
<dbReference type="Gene3D" id="1.10.10.60">
    <property type="entry name" value="Homeodomain-like"/>
    <property type="match status" value="2"/>
</dbReference>
<keyword evidence="3" id="KW-0804">Transcription</keyword>
<evidence type="ECO:0000256" key="3">
    <source>
        <dbReference type="ARBA" id="ARBA00023163"/>
    </source>
</evidence>
<dbReference type="PROSITE" id="PS00041">
    <property type="entry name" value="HTH_ARAC_FAMILY_1"/>
    <property type="match status" value="1"/>
</dbReference>
<dbReference type="EMBL" id="DVMM01000047">
    <property type="protein sequence ID" value="HIU29111.1"/>
    <property type="molecule type" value="Genomic_DNA"/>
</dbReference>
<dbReference type="SUPFAM" id="SSF51182">
    <property type="entry name" value="RmlC-like cupins"/>
    <property type="match status" value="1"/>
</dbReference>
<dbReference type="GO" id="GO:0003700">
    <property type="term" value="F:DNA-binding transcription factor activity"/>
    <property type="evidence" value="ECO:0007669"/>
    <property type="project" value="InterPro"/>
</dbReference>
<dbReference type="Proteomes" id="UP000824089">
    <property type="component" value="Unassembled WGS sequence"/>
</dbReference>
<name>A0A9D1I6M9_9CLOT</name>
<dbReference type="InterPro" id="IPR014710">
    <property type="entry name" value="RmlC-like_jellyroll"/>
</dbReference>
<dbReference type="AlphaFoldDB" id="A0A9D1I6M9"/>
<feature type="domain" description="HTH araC/xylS-type" evidence="4">
    <location>
        <begin position="243"/>
        <end position="340"/>
    </location>
</feature>
<reference evidence="5" key="2">
    <citation type="journal article" date="2021" name="PeerJ">
        <title>Extensive microbial diversity within the chicken gut microbiome revealed by metagenomics and culture.</title>
        <authorList>
            <person name="Gilroy R."/>
            <person name="Ravi A."/>
            <person name="Getino M."/>
            <person name="Pursley I."/>
            <person name="Horton D.L."/>
            <person name="Alikhan N.F."/>
            <person name="Baker D."/>
            <person name="Gharbi K."/>
            <person name="Hall N."/>
            <person name="Watson M."/>
            <person name="Adriaenssens E.M."/>
            <person name="Foster-Nyarko E."/>
            <person name="Jarju S."/>
            <person name="Secka A."/>
            <person name="Antonio M."/>
            <person name="Oren A."/>
            <person name="Chaudhuri R.R."/>
            <person name="La Ragione R."/>
            <person name="Hildebrand F."/>
            <person name="Pallen M.J."/>
        </authorList>
    </citation>
    <scope>NUCLEOTIDE SEQUENCE</scope>
    <source>
        <strain evidence="5">CHK195-4489</strain>
    </source>
</reference>
<evidence type="ECO:0000256" key="2">
    <source>
        <dbReference type="ARBA" id="ARBA00023125"/>
    </source>
</evidence>
<dbReference type="PANTHER" id="PTHR43280:SF28">
    <property type="entry name" value="HTH-TYPE TRANSCRIPTIONAL ACTIVATOR RHAS"/>
    <property type="match status" value="1"/>
</dbReference>
<dbReference type="Pfam" id="PF12833">
    <property type="entry name" value="HTH_18"/>
    <property type="match status" value="1"/>
</dbReference>
<keyword evidence="2" id="KW-0238">DNA-binding</keyword>
<dbReference type="InterPro" id="IPR020449">
    <property type="entry name" value="Tscrpt_reg_AraC-type_HTH"/>
</dbReference>
<reference evidence="5" key="1">
    <citation type="submission" date="2020-10" db="EMBL/GenBank/DDBJ databases">
        <authorList>
            <person name="Gilroy R."/>
        </authorList>
    </citation>
    <scope>NUCLEOTIDE SEQUENCE</scope>
    <source>
        <strain evidence="5">CHK195-4489</strain>
    </source>
</reference>
<dbReference type="SUPFAM" id="SSF46689">
    <property type="entry name" value="Homeodomain-like"/>
    <property type="match status" value="1"/>
</dbReference>
<dbReference type="InterPro" id="IPR018062">
    <property type="entry name" value="HTH_AraC-typ_CS"/>
</dbReference>